<dbReference type="EMBL" id="JASPKZ010007429">
    <property type="protein sequence ID" value="KAJ9584325.1"/>
    <property type="molecule type" value="Genomic_DNA"/>
</dbReference>
<evidence type="ECO:0000256" key="5">
    <source>
        <dbReference type="ARBA" id="ARBA00022989"/>
    </source>
</evidence>
<comment type="similarity">
    <text evidence="2">Belongs to the ABC transporter superfamily. ABCG family. Eye pigment precursor importer (TC 3.A.1.204) subfamily.</text>
</comment>
<reference evidence="8" key="2">
    <citation type="submission" date="2023-05" db="EMBL/GenBank/DDBJ databases">
        <authorList>
            <person name="Fouks B."/>
        </authorList>
    </citation>
    <scope>NUCLEOTIDE SEQUENCE</scope>
    <source>
        <strain evidence="8">Stay&amp;Tobe</strain>
        <tissue evidence="8">Testes</tissue>
    </source>
</reference>
<dbReference type="PANTHER" id="PTHR48041">
    <property type="entry name" value="ABC TRANSPORTER G FAMILY MEMBER 28"/>
    <property type="match status" value="1"/>
</dbReference>
<keyword evidence="4" id="KW-0812">Transmembrane</keyword>
<comment type="caution">
    <text evidence="8">The sequence shown here is derived from an EMBL/GenBank/DDBJ whole genome shotgun (WGS) entry which is preliminary data.</text>
</comment>
<feature type="domain" description="ABC transporter" evidence="7">
    <location>
        <begin position="144"/>
        <end position="176"/>
    </location>
</feature>
<evidence type="ECO:0000256" key="1">
    <source>
        <dbReference type="ARBA" id="ARBA00004141"/>
    </source>
</evidence>
<feature type="non-terminal residue" evidence="8">
    <location>
        <position position="1"/>
    </location>
</feature>
<name>A0AAD7ZPP2_DIPPU</name>
<dbReference type="InterPro" id="IPR050352">
    <property type="entry name" value="ABCG_transporters"/>
</dbReference>
<comment type="subcellular location">
    <subcellularLocation>
        <location evidence="1">Membrane</location>
        <topology evidence="1">Multi-pass membrane protein</topology>
    </subcellularLocation>
</comment>
<evidence type="ECO:0000313" key="9">
    <source>
        <dbReference type="Proteomes" id="UP001233999"/>
    </source>
</evidence>
<evidence type="ECO:0000256" key="2">
    <source>
        <dbReference type="ARBA" id="ARBA00005814"/>
    </source>
</evidence>
<sequence>IIICLRSKAYHLCAQVLMKRYMSDNSMSDVSTSTAEGIIPGRSLDSGRIWKKPYSATDSARGRSVVSVMADGTSESADSVGAIKKFAKNRPSSLKLEPLLPYSNCNTPTITPQKQVTVRNVNLTFSDLSYSVKTGIKRESKCILKRINGDFQSGELTAIMGPSGAGKSTLMDILAGYT</sequence>
<dbReference type="AlphaFoldDB" id="A0AAD7ZPP2"/>
<dbReference type="InterPro" id="IPR003439">
    <property type="entry name" value="ABC_transporter-like_ATP-bd"/>
</dbReference>
<gene>
    <name evidence="8" type="ORF">L9F63_021325</name>
</gene>
<organism evidence="8 9">
    <name type="scientific">Diploptera punctata</name>
    <name type="common">Pacific beetle cockroach</name>
    <dbReference type="NCBI Taxonomy" id="6984"/>
    <lineage>
        <taxon>Eukaryota</taxon>
        <taxon>Metazoa</taxon>
        <taxon>Ecdysozoa</taxon>
        <taxon>Arthropoda</taxon>
        <taxon>Hexapoda</taxon>
        <taxon>Insecta</taxon>
        <taxon>Pterygota</taxon>
        <taxon>Neoptera</taxon>
        <taxon>Polyneoptera</taxon>
        <taxon>Dictyoptera</taxon>
        <taxon>Blattodea</taxon>
        <taxon>Blaberoidea</taxon>
        <taxon>Blaberidae</taxon>
        <taxon>Diplopterinae</taxon>
        <taxon>Diploptera</taxon>
    </lineage>
</organism>
<dbReference type="InterPro" id="IPR027417">
    <property type="entry name" value="P-loop_NTPase"/>
</dbReference>
<accession>A0AAD7ZPP2</accession>
<feature type="non-terminal residue" evidence="8">
    <location>
        <position position="178"/>
    </location>
</feature>
<dbReference type="Pfam" id="PF00005">
    <property type="entry name" value="ABC_tran"/>
    <property type="match status" value="1"/>
</dbReference>
<evidence type="ECO:0000259" key="7">
    <source>
        <dbReference type="Pfam" id="PF00005"/>
    </source>
</evidence>
<evidence type="ECO:0000256" key="4">
    <source>
        <dbReference type="ARBA" id="ARBA00022692"/>
    </source>
</evidence>
<keyword evidence="5" id="KW-1133">Transmembrane helix</keyword>
<evidence type="ECO:0000313" key="8">
    <source>
        <dbReference type="EMBL" id="KAJ9584325.1"/>
    </source>
</evidence>
<dbReference type="SUPFAM" id="SSF52540">
    <property type="entry name" value="P-loop containing nucleoside triphosphate hydrolases"/>
    <property type="match status" value="1"/>
</dbReference>
<dbReference type="GO" id="GO:0042626">
    <property type="term" value="F:ATPase-coupled transmembrane transporter activity"/>
    <property type="evidence" value="ECO:0007669"/>
    <property type="project" value="TreeGrafter"/>
</dbReference>
<dbReference type="GO" id="GO:0005886">
    <property type="term" value="C:plasma membrane"/>
    <property type="evidence" value="ECO:0007669"/>
    <property type="project" value="TreeGrafter"/>
</dbReference>
<dbReference type="Proteomes" id="UP001233999">
    <property type="component" value="Unassembled WGS sequence"/>
</dbReference>
<dbReference type="Gene3D" id="3.40.50.300">
    <property type="entry name" value="P-loop containing nucleotide triphosphate hydrolases"/>
    <property type="match status" value="1"/>
</dbReference>
<dbReference type="PANTHER" id="PTHR48041:SF78">
    <property type="entry name" value="ABC TRANSPORTER EXPRESSED IN TRACHEA, ISOFORM A"/>
    <property type="match status" value="1"/>
</dbReference>
<keyword evidence="9" id="KW-1185">Reference proteome</keyword>
<keyword evidence="6" id="KW-0472">Membrane</keyword>
<dbReference type="GO" id="GO:0005524">
    <property type="term" value="F:ATP binding"/>
    <property type="evidence" value="ECO:0007669"/>
    <property type="project" value="InterPro"/>
</dbReference>
<keyword evidence="3" id="KW-0813">Transport</keyword>
<protein>
    <recommendedName>
        <fullName evidence="7">ABC transporter domain-containing protein</fullName>
    </recommendedName>
</protein>
<proteinExistence type="inferred from homology"/>
<reference evidence="8" key="1">
    <citation type="journal article" date="2023" name="IScience">
        <title>Live-bearing cockroach genome reveals convergent evolutionary mechanisms linked to viviparity in insects and beyond.</title>
        <authorList>
            <person name="Fouks B."/>
            <person name="Harrison M.C."/>
            <person name="Mikhailova A.A."/>
            <person name="Marchal E."/>
            <person name="English S."/>
            <person name="Carruthers M."/>
            <person name="Jennings E.C."/>
            <person name="Chiamaka E.L."/>
            <person name="Frigard R.A."/>
            <person name="Pippel M."/>
            <person name="Attardo G.M."/>
            <person name="Benoit J.B."/>
            <person name="Bornberg-Bauer E."/>
            <person name="Tobe S.S."/>
        </authorList>
    </citation>
    <scope>NUCLEOTIDE SEQUENCE</scope>
    <source>
        <strain evidence="8">Stay&amp;Tobe</strain>
    </source>
</reference>
<dbReference type="GO" id="GO:0016887">
    <property type="term" value="F:ATP hydrolysis activity"/>
    <property type="evidence" value="ECO:0007669"/>
    <property type="project" value="InterPro"/>
</dbReference>
<evidence type="ECO:0000256" key="3">
    <source>
        <dbReference type="ARBA" id="ARBA00022448"/>
    </source>
</evidence>
<evidence type="ECO:0000256" key="6">
    <source>
        <dbReference type="ARBA" id="ARBA00023136"/>
    </source>
</evidence>